<dbReference type="InterPro" id="IPR007492">
    <property type="entry name" value="LytTR_DNA-bd_dom"/>
</dbReference>
<dbReference type="InterPro" id="IPR046947">
    <property type="entry name" value="LytR-like"/>
</dbReference>
<dbReference type="PANTHER" id="PTHR37299">
    <property type="entry name" value="TRANSCRIPTIONAL REGULATOR-RELATED"/>
    <property type="match status" value="1"/>
</dbReference>
<dbReference type="GO" id="GO:0003677">
    <property type="term" value="F:DNA binding"/>
    <property type="evidence" value="ECO:0007669"/>
    <property type="project" value="UniProtKB-KW"/>
</dbReference>
<dbReference type="Gene3D" id="2.40.50.1020">
    <property type="entry name" value="LytTr DNA-binding domain"/>
    <property type="match status" value="1"/>
</dbReference>
<proteinExistence type="predicted"/>
<organism evidence="4 5">
    <name type="scientific">Dyadobacter pollutisoli</name>
    <dbReference type="NCBI Taxonomy" id="2910158"/>
    <lineage>
        <taxon>Bacteria</taxon>
        <taxon>Pseudomonadati</taxon>
        <taxon>Bacteroidota</taxon>
        <taxon>Cytophagia</taxon>
        <taxon>Cytophagales</taxon>
        <taxon>Spirosomataceae</taxon>
        <taxon>Dyadobacter</taxon>
    </lineage>
</organism>
<keyword evidence="1" id="KW-0597">Phosphoprotein</keyword>
<dbReference type="Proteomes" id="UP001164653">
    <property type="component" value="Chromosome"/>
</dbReference>
<dbReference type="SMART" id="SM00850">
    <property type="entry name" value="LytTR"/>
    <property type="match status" value="1"/>
</dbReference>
<name>A0A9E8SM85_9BACT</name>
<dbReference type="PROSITE" id="PS50110">
    <property type="entry name" value="RESPONSE_REGULATORY"/>
    <property type="match status" value="1"/>
</dbReference>
<evidence type="ECO:0000313" key="5">
    <source>
        <dbReference type="Proteomes" id="UP001164653"/>
    </source>
</evidence>
<dbReference type="Pfam" id="PF04397">
    <property type="entry name" value="LytTR"/>
    <property type="match status" value="1"/>
</dbReference>
<feature type="modified residue" description="4-aspartylphosphate" evidence="1">
    <location>
        <position position="55"/>
    </location>
</feature>
<dbReference type="InterPro" id="IPR001789">
    <property type="entry name" value="Sig_transdc_resp-reg_receiver"/>
</dbReference>
<keyword evidence="5" id="KW-1185">Reference proteome</keyword>
<dbReference type="AlphaFoldDB" id="A0A9E8SM85"/>
<evidence type="ECO:0000259" key="2">
    <source>
        <dbReference type="PROSITE" id="PS50110"/>
    </source>
</evidence>
<protein>
    <submittedName>
        <fullName evidence="4">LytTR family DNA-binding domain-containing protein</fullName>
    </submittedName>
</protein>
<evidence type="ECO:0000259" key="3">
    <source>
        <dbReference type="PROSITE" id="PS50930"/>
    </source>
</evidence>
<dbReference type="KEGG" id="dpf:ON006_00825"/>
<dbReference type="PANTHER" id="PTHR37299:SF1">
    <property type="entry name" value="STAGE 0 SPORULATION PROTEIN A HOMOLOG"/>
    <property type="match status" value="1"/>
</dbReference>
<evidence type="ECO:0000256" key="1">
    <source>
        <dbReference type="PROSITE-ProRule" id="PRU00169"/>
    </source>
</evidence>
<dbReference type="EMBL" id="CP112998">
    <property type="protein sequence ID" value="WAC12511.1"/>
    <property type="molecule type" value="Genomic_DNA"/>
</dbReference>
<dbReference type="InterPro" id="IPR011006">
    <property type="entry name" value="CheY-like_superfamily"/>
</dbReference>
<evidence type="ECO:0000313" key="4">
    <source>
        <dbReference type="EMBL" id="WAC12511.1"/>
    </source>
</evidence>
<reference evidence="4" key="1">
    <citation type="submission" date="2022-11" db="EMBL/GenBank/DDBJ databases">
        <title>Dyadobacter pollutisoli sp. nov., isolated from plastic dumped soil.</title>
        <authorList>
            <person name="Kim J.M."/>
            <person name="Kim K.R."/>
            <person name="Lee J.K."/>
            <person name="Hao L."/>
            <person name="Jeon C.O."/>
        </authorList>
    </citation>
    <scope>NUCLEOTIDE SEQUENCE</scope>
    <source>
        <strain evidence="4">U1</strain>
    </source>
</reference>
<dbReference type="RefSeq" id="WP_244823211.1">
    <property type="nucleotide sequence ID" value="NZ_CP112998.1"/>
</dbReference>
<feature type="domain" description="HTH LytTR-type" evidence="3">
    <location>
        <begin position="129"/>
        <end position="227"/>
    </location>
</feature>
<keyword evidence="4" id="KW-0238">DNA-binding</keyword>
<feature type="domain" description="Response regulatory" evidence="2">
    <location>
        <begin position="4"/>
        <end position="115"/>
    </location>
</feature>
<dbReference type="Pfam" id="PF00072">
    <property type="entry name" value="Response_reg"/>
    <property type="match status" value="1"/>
</dbReference>
<dbReference type="PROSITE" id="PS50930">
    <property type="entry name" value="HTH_LYTTR"/>
    <property type="match status" value="1"/>
</dbReference>
<gene>
    <name evidence="4" type="ORF">ON006_00825</name>
</gene>
<dbReference type="SUPFAM" id="SSF52172">
    <property type="entry name" value="CheY-like"/>
    <property type="match status" value="1"/>
</dbReference>
<dbReference type="Gene3D" id="3.40.50.2300">
    <property type="match status" value="1"/>
</dbReference>
<accession>A0A9E8SM85</accession>
<dbReference type="GO" id="GO:0000156">
    <property type="term" value="F:phosphorelay response regulator activity"/>
    <property type="evidence" value="ECO:0007669"/>
    <property type="project" value="InterPro"/>
</dbReference>
<dbReference type="SMART" id="SM00448">
    <property type="entry name" value="REC"/>
    <property type="match status" value="1"/>
</dbReference>
<sequence>MRISCIIVEDEPLAMERATDYVLRVPLLDLLATFTNAEDAFTFLKFNRVDLVFLDINLGALSGINLLESTRIDSHVIITTAYHEFALKGFELSVTDYLLKPFTFERFIKAVGKVETNLATKRLPEKKWIFVKTENRLEKILLEDIMYIEGMRDYRRIHTTNKKIMTLQTFTDFEKEIAAHIICRIHKSFMVSLDKIETIEKEKVKINNIFIPISATYRSLFLNLLGK</sequence>